<feature type="region of interest" description="Disordered" evidence="3">
    <location>
        <begin position="94"/>
        <end position="138"/>
    </location>
</feature>
<dbReference type="AlphaFoldDB" id="A0A3B4FBL2"/>
<dbReference type="CDD" id="cd01310">
    <property type="entry name" value="TatD_DNAse"/>
    <property type="match status" value="1"/>
</dbReference>
<evidence type="ECO:0000256" key="2">
    <source>
        <dbReference type="ARBA" id="ARBA00022801"/>
    </source>
</evidence>
<dbReference type="PROSITE" id="PS01137">
    <property type="entry name" value="TATD_1"/>
    <property type="match status" value="1"/>
</dbReference>
<name>A0A3B4FBL2_9CICH</name>
<dbReference type="PANTHER" id="PTHR46363:SF1">
    <property type="entry name" value="DEOXYRIBONUCLEASE TATDN2-RELATED"/>
    <property type="match status" value="1"/>
</dbReference>
<dbReference type="GeneTree" id="ENSGT00940000155616"/>
<dbReference type="PROSITE" id="PS01090">
    <property type="entry name" value="TATD_2"/>
    <property type="match status" value="1"/>
</dbReference>
<dbReference type="Gene3D" id="3.20.20.140">
    <property type="entry name" value="Metal-dependent hydrolases"/>
    <property type="match status" value="1"/>
</dbReference>
<evidence type="ECO:0000256" key="3">
    <source>
        <dbReference type="SAM" id="MobiDB-lite"/>
    </source>
</evidence>
<dbReference type="InterPro" id="IPR018228">
    <property type="entry name" value="DNase_TatD-rel_CS"/>
</dbReference>
<organism evidence="4">
    <name type="scientific">Pundamilia nyererei</name>
    <dbReference type="NCBI Taxonomy" id="303518"/>
    <lineage>
        <taxon>Eukaryota</taxon>
        <taxon>Metazoa</taxon>
        <taxon>Chordata</taxon>
        <taxon>Craniata</taxon>
        <taxon>Vertebrata</taxon>
        <taxon>Euteleostomi</taxon>
        <taxon>Actinopterygii</taxon>
        <taxon>Neopterygii</taxon>
        <taxon>Teleostei</taxon>
        <taxon>Neoteleostei</taxon>
        <taxon>Acanthomorphata</taxon>
        <taxon>Ovalentaria</taxon>
        <taxon>Cichlomorphae</taxon>
        <taxon>Cichliformes</taxon>
        <taxon>Cichlidae</taxon>
        <taxon>African cichlids</taxon>
        <taxon>Pseudocrenilabrinae</taxon>
        <taxon>Haplochromini</taxon>
        <taxon>Pundamilia</taxon>
    </lineage>
</organism>
<evidence type="ECO:0000256" key="1">
    <source>
        <dbReference type="ARBA" id="ARBA00009275"/>
    </source>
</evidence>
<feature type="compositionally biased region" description="Basic and acidic residues" evidence="3">
    <location>
        <begin position="121"/>
        <end position="136"/>
    </location>
</feature>
<dbReference type="GO" id="GO:0016788">
    <property type="term" value="F:hydrolase activity, acting on ester bonds"/>
    <property type="evidence" value="ECO:0007669"/>
    <property type="project" value="InterPro"/>
</dbReference>
<keyword evidence="2" id="KW-0378">Hydrolase</keyword>
<accession>A0A3B4FBL2</accession>
<protein>
    <submittedName>
        <fullName evidence="4">TatD DNase domain containing 2</fullName>
    </submittedName>
</protein>
<dbReference type="Ensembl" id="ENSPNYT00000007243.1">
    <property type="protein sequence ID" value="ENSPNYP00000007069.1"/>
    <property type="gene ID" value="ENSPNYG00000005395.1"/>
</dbReference>
<sequence>MNTSAAQLESKNIQKASPPPPHSFILKKKDRTPEEGLKAICRKALMAALGNTKTTCSTTNIIRTDMNSLSSPLQTERPSPAYLETTIVDINSSWSQYDTAPEDRGGSKGDQWPTLQVLEDSDIKGDASEPKTDGRADNICSSIIRGRSSDPFALPRHSNTGASKLCFDPTASRRQSDGVFRMRYPGYSSSHTWTPRRLSLGAEPLWTSYPCSSSEAGFIDTHCHLDMLYGKLGFCGTFSSFRRLYQSSFTGEFQGCITNFCNPDIMVKEALWEGLLAEDMVWGAFGCHPHFAKNYSSIQERNILTAMRHPKAVAFGEMGLDYSYKNSTDTSTQKEVFERQLRLAVAMQKPLVIHCRDADDDLLKIMKKCVPREYKIHRHCFTNSYPVIEPFLAEFPNLYVGFTALITYLRATEVRNAVSQIPLNRIVLETDAPYFLPRQVGKGVCQFSHPGMGIHTLRELSLLKGEDMATVLDTIRNNTTQLYGI</sequence>
<feature type="region of interest" description="Disordered" evidence="3">
    <location>
        <begin position="1"/>
        <end position="27"/>
    </location>
</feature>
<dbReference type="SUPFAM" id="SSF51556">
    <property type="entry name" value="Metallo-dependent hydrolases"/>
    <property type="match status" value="1"/>
</dbReference>
<comment type="similarity">
    <text evidence="1">Belongs to the metallo-dependent hydrolases superfamily. TatD-type hydrolase family.</text>
</comment>
<feature type="compositionally biased region" description="Polar residues" evidence="3">
    <location>
        <begin position="1"/>
        <end position="15"/>
    </location>
</feature>
<dbReference type="InterPro" id="IPR001130">
    <property type="entry name" value="TatD-like"/>
</dbReference>
<reference evidence="4" key="1">
    <citation type="submission" date="2023-09" db="UniProtKB">
        <authorList>
            <consortium name="Ensembl"/>
        </authorList>
    </citation>
    <scope>IDENTIFICATION</scope>
</reference>
<dbReference type="InterPro" id="IPR032466">
    <property type="entry name" value="Metal_Hydrolase"/>
</dbReference>
<proteinExistence type="inferred from homology"/>
<dbReference type="PROSITE" id="PS01091">
    <property type="entry name" value="TATD_3"/>
    <property type="match status" value="1"/>
</dbReference>
<dbReference type="Pfam" id="PF01026">
    <property type="entry name" value="TatD_DNase"/>
    <property type="match status" value="1"/>
</dbReference>
<evidence type="ECO:0000313" key="4">
    <source>
        <dbReference type="Ensembl" id="ENSPNYP00000007069.1"/>
    </source>
</evidence>
<dbReference type="FunFam" id="3.20.20.140:FF:000027">
    <property type="entry name" value="putative deoxyribonuclease TATDN2"/>
    <property type="match status" value="1"/>
</dbReference>
<dbReference type="PANTHER" id="PTHR46363">
    <property type="entry name" value="DEOXYRIBONUCLEASE TATDN2-RELATED"/>
    <property type="match status" value="1"/>
</dbReference>